<dbReference type="Proteomes" id="UP000183255">
    <property type="component" value="Unassembled WGS sequence"/>
</dbReference>
<proteinExistence type="predicted"/>
<sequence length="116" mass="13763">MIEQDALDFSQFFQCDPILLDENVPFFYNEAVYDFINEADERFSVRLQPSNQDLKIEVFTGEERMAYLDFTGDFSLEILSSQRDFSKLRIKNTTGSAIVHFRPKFKLYIDMYFPDK</sequence>
<name>A0A1G8HIA3_9CLOT</name>
<gene>
    <name evidence="1" type="ORF">SAMN05421804_101590</name>
</gene>
<accession>A0A1G8HIA3</accession>
<evidence type="ECO:0000313" key="1">
    <source>
        <dbReference type="EMBL" id="SDI06292.1"/>
    </source>
</evidence>
<dbReference type="AlphaFoldDB" id="A0A1G8HIA3"/>
<reference evidence="1 2" key="1">
    <citation type="submission" date="2016-10" db="EMBL/GenBank/DDBJ databases">
        <authorList>
            <person name="de Groot N.N."/>
        </authorList>
    </citation>
    <scope>NUCLEOTIDE SEQUENCE [LARGE SCALE GENOMIC DNA]</scope>
    <source>
        <strain evidence="1 2">CGMCC 1.5058</strain>
    </source>
</reference>
<organism evidence="1 2">
    <name type="scientific">Proteiniclasticum ruminis</name>
    <dbReference type="NCBI Taxonomy" id="398199"/>
    <lineage>
        <taxon>Bacteria</taxon>
        <taxon>Bacillati</taxon>
        <taxon>Bacillota</taxon>
        <taxon>Clostridia</taxon>
        <taxon>Eubacteriales</taxon>
        <taxon>Clostridiaceae</taxon>
        <taxon>Proteiniclasticum</taxon>
    </lineage>
</organism>
<protein>
    <submittedName>
        <fullName evidence="1">Uncharacterized protein</fullName>
    </submittedName>
</protein>
<evidence type="ECO:0000313" key="2">
    <source>
        <dbReference type="Proteomes" id="UP000183255"/>
    </source>
</evidence>
<dbReference type="EMBL" id="FNDZ01000001">
    <property type="protein sequence ID" value="SDI06292.1"/>
    <property type="molecule type" value="Genomic_DNA"/>
</dbReference>